<dbReference type="GO" id="GO:0016020">
    <property type="term" value="C:membrane"/>
    <property type="evidence" value="ECO:0007669"/>
    <property type="project" value="UniProtKB-SubCell"/>
</dbReference>
<proteinExistence type="inferred from homology"/>
<keyword evidence="7" id="KW-0675">Receptor</keyword>
<evidence type="ECO:0000256" key="3">
    <source>
        <dbReference type="ARBA" id="ARBA00029447"/>
    </source>
</evidence>
<evidence type="ECO:0000256" key="2">
    <source>
        <dbReference type="ARBA" id="ARBA00023224"/>
    </source>
</evidence>
<evidence type="ECO:0000256" key="1">
    <source>
        <dbReference type="ARBA" id="ARBA00004370"/>
    </source>
</evidence>
<dbReference type="GO" id="GO:0004888">
    <property type="term" value="F:transmembrane signaling receptor activity"/>
    <property type="evidence" value="ECO:0007669"/>
    <property type="project" value="InterPro"/>
</dbReference>
<dbReference type="SUPFAM" id="SSF55785">
    <property type="entry name" value="PYP-like sensor domain (PAS domain)"/>
    <property type="match status" value="1"/>
</dbReference>
<dbReference type="Proteomes" id="UP000094769">
    <property type="component" value="Unassembled WGS sequence"/>
</dbReference>
<evidence type="ECO:0000313" key="7">
    <source>
        <dbReference type="EMBL" id="ODJ85693.1"/>
    </source>
</evidence>
<dbReference type="Gene3D" id="1.10.287.950">
    <property type="entry name" value="Methyl-accepting chemotaxis protein"/>
    <property type="match status" value="1"/>
</dbReference>
<comment type="similarity">
    <text evidence="3">Belongs to the methyl-accepting chemotaxis (MCP) protein family.</text>
</comment>
<reference evidence="7 8" key="1">
    <citation type="submission" date="2016-06" db="EMBL/GenBank/DDBJ databases">
        <title>Genome sequence of endosymbiont of Candidatus Endolucinida thiodiazotropha.</title>
        <authorList>
            <person name="Poehlein A."/>
            <person name="Koenig S."/>
            <person name="Heiden S.E."/>
            <person name="Thuermer A."/>
            <person name="Voget S."/>
            <person name="Daniel R."/>
            <person name="Markert S."/>
            <person name="Gros O."/>
            <person name="Schweder T."/>
        </authorList>
    </citation>
    <scope>NUCLEOTIDE SEQUENCE [LARGE SCALE GENOMIC DNA]</scope>
    <source>
        <strain evidence="7 8">COS</strain>
    </source>
</reference>
<dbReference type="InterPro" id="IPR000014">
    <property type="entry name" value="PAS"/>
</dbReference>
<dbReference type="PROSITE" id="PS50111">
    <property type="entry name" value="CHEMOTAXIS_TRANSDUC_2"/>
    <property type="match status" value="1"/>
</dbReference>
<feature type="transmembrane region" description="Helical" evidence="5">
    <location>
        <begin position="179"/>
        <end position="196"/>
    </location>
</feature>
<protein>
    <submittedName>
        <fullName evidence="7">Aerotaxis receptor</fullName>
    </submittedName>
</protein>
<dbReference type="AlphaFoldDB" id="A0A7Z1ADT1"/>
<dbReference type="Gene3D" id="3.30.450.20">
    <property type="entry name" value="PAS domain"/>
    <property type="match status" value="1"/>
</dbReference>
<keyword evidence="5" id="KW-0472">Membrane</keyword>
<keyword evidence="8" id="KW-1185">Reference proteome</keyword>
<dbReference type="GO" id="GO:0007165">
    <property type="term" value="P:signal transduction"/>
    <property type="evidence" value="ECO:0007669"/>
    <property type="project" value="UniProtKB-KW"/>
</dbReference>
<organism evidence="7 8">
    <name type="scientific">Candidatus Thiodiazotropha endolucinida</name>
    <dbReference type="NCBI Taxonomy" id="1655433"/>
    <lineage>
        <taxon>Bacteria</taxon>
        <taxon>Pseudomonadati</taxon>
        <taxon>Pseudomonadota</taxon>
        <taxon>Gammaproteobacteria</taxon>
        <taxon>Chromatiales</taxon>
        <taxon>Sedimenticolaceae</taxon>
        <taxon>Candidatus Thiodiazotropha</taxon>
    </lineage>
</organism>
<dbReference type="OrthoDB" id="5675566at2"/>
<dbReference type="InterPro" id="IPR004089">
    <property type="entry name" value="MCPsignal_dom"/>
</dbReference>
<comment type="subcellular location">
    <subcellularLocation>
        <location evidence="1">Membrane</location>
    </subcellularLocation>
</comment>
<evidence type="ECO:0000259" key="6">
    <source>
        <dbReference type="PROSITE" id="PS50111"/>
    </source>
</evidence>
<keyword evidence="2 4" id="KW-0807">Transducer</keyword>
<dbReference type="InterPro" id="IPR004090">
    <property type="entry name" value="Chemotax_Me-accpt_rcpt"/>
</dbReference>
<dbReference type="InterPro" id="IPR035965">
    <property type="entry name" value="PAS-like_dom_sf"/>
</dbReference>
<dbReference type="Pfam" id="PF08447">
    <property type="entry name" value="PAS_3"/>
    <property type="match status" value="1"/>
</dbReference>
<dbReference type="NCBIfam" id="TIGR00229">
    <property type="entry name" value="sensory_box"/>
    <property type="match status" value="1"/>
</dbReference>
<gene>
    <name evidence="7" type="primary">aer_3</name>
    <name evidence="7" type="ORF">CODIS_40720</name>
</gene>
<feature type="domain" description="Methyl-accepting transducer" evidence="6">
    <location>
        <begin position="251"/>
        <end position="487"/>
    </location>
</feature>
<sequence length="523" mass="57050">MKINLPIKDQGSSVASDAELISTTDLKGIITQANQAFVDISQYSRDELLNVNHNIVRHPDMPPEAFADLWETLKRDESWMGIVKNRSKDGGYYWVDAYVTSVYEGEAKVGYQSVRVAPSHERVERAEKLYASLRKGRIPFALRFRPGSTLRQFFWLALIFSLPMALFSFLGGWSWLPQLLGWMGGIVISYGVALITTREVRQSAARARQLVNNPIMQYVYTGNMSDVGAVELAGVMVQAGLRTVLGRLDETAKQLASDACKSAETVAEVGNEICRQRSTLEQMATASEEMSHSIVEVAKTAESAADTTKKSNDAATAGRSVVGEAMDMINSMAGEVETAAETIRTLESESDAIGKILDVIREIAEQTNLLALNAAIEAARAGVHGRGFAVVADEVRTLADRTQRSTEEINQMIDKLQRRAHEAGRVMDEGSNQARVGIEQSSKVVDVLNEITGMITEISDLNQMVATAANQQSIVAQDISGNIHSVGDAAQTNARSAEAMTELSKDLAGLAENMRSVVRGFRI</sequence>
<dbReference type="RefSeq" id="WP_069128379.1">
    <property type="nucleotide sequence ID" value="NZ_MARB01000039.1"/>
</dbReference>
<dbReference type="FunFam" id="1.10.287.950:FF:000001">
    <property type="entry name" value="Methyl-accepting chemotaxis sensory transducer"/>
    <property type="match status" value="1"/>
</dbReference>
<dbReference type="CDD" id="cd00130">
    <property type="entry name" value="PAS"/>
    <property type="match status" value="1"/>
</dbReference>
<dbReference type="EMBL" id="MARB01000039">
    <property type="protein sequence ID" value="ODJ85693.1"/>
    <property type="molecule type" value="Genomic_DNA"/>
</dbReference>
<dbReference type="Pfam" id="PF00015">
    <property type="entry name" value="MCPsignal"/>
    <property type="match status" value="1"/>
</dbReference>
<dbReference type="PRINTS" id="PR00260">
    <property type="entry name" value="CHEMTRNSDUCR"/>
</dbReference>
<evidence type="ECO:0000313" key="8">
    <source>
        <dbReference type="Proteomes" id="UP000094769"/>
    </source>
</evidence>
<keyword evidence="5" id="KW-1133">Transmembrane helix</keyword>
<comment type="caution">
    <text evidence="7">The sequence shown here is derived from an EMBL/GenBank/DDBJ whole genome shotgun (WGS) entry which is preliminary data.</text>
</comment>
<feature type="transmembrane region" description="Helical" evidence="5">
    <location>
        <begin position="153"/>
        <end position="173"/>
    </location>
</feature>
<dbReference type="SUPFAM" id="SSF58104">
    <property type="entry name" value="Methyl-accepting chemotaxis protein (MCP) signaling domain"/>
    <property type="match status" value="1"/>
</dbReference>
<dbReference type="GO" id="GO:0006935">
    <property type="term" value="P:chemotaxis"/>
    <property type="evidence" value="ECO:0007669"/>
    <property type="project" value="InterPro"/>
</dbReference>
<keyword evidence="5" id="KW-0812">Transmembrane</keyword>
<name>A0A7Z1ADT1_9GAMM</name>
<dbReference type="PANTHER" id="PTHR32089">
    <property type="entry name" value="METHYL-ACCEPTING CHEMOTAXIS PROTEIN MCPB"/>
    <property type="match status" value="1"/>
</dbReference>
<accession>A0A7Z1ADT1</accession>
<dbReference type="CDD" id="cd11386">
    <property type="entry name" value="MCP_signal"/>
    <property type="match status" value="1"/>
</dbReference>
<evidence type="ECO:0000256" key="4">
    <source>
        <dbReference type="PROSITE-ProRule" id="PRU00284"/>
    </source>
</evidence>
<dbReference type="PANTHER" id="PTHR32089:SF112">
    <property type="entry name" value="LYSOZYME-LIKE PROTEIN-RELATED"/>
    <property type="match status" value="1"/>
</dbReference>
<evidence type="ECO:0000256" key="5">
    <source>
        <dbReference type="SAM" id="Phobius"/>
    </source>
</evidence>
<dbReference type="SMART" id="SM00283">
    <property type="entry name" value="MA"/>
    <property type="match status" value="1"/>
</dbReference>
<dbReference type="InterPro" id="IPR013655">
    <property type="entry name" value="PAS_fold_3"/>
</dbReference>